<dbReference type="InterPro" id="IPR036236">
    <property type="entry name" value="Znf_C2H2_sf"/>
</dbReference>
<feature type="region of interest" description="Disordered" evidence="4">
    <location>
        <begin position="74"/>
        <end position="98"/>
    </location>
</feature>
<dbReference type="Gene3D" id="3.30.160.60">
    <property type="entry name" value="Classic Zinc Finger"/>
    <property type="match status" value="1"/>
</dbReference>
<dbReference type="AlphaFoldDB" id="A0A3B4EU45"/>
<evidence type="ECO:0000313" key="6">
    <source>
        <dbReference type="Ensembl" id="ENSPNYP00000001243.1"/>
    </source>
</evidence>
<dbReference type="STRING" id="303518.ENSPNYP00000001243"/>
<dbReference type="Ensembl" id="ENSPNYT00000001263.1">
    <property type="protein sequence ID" value="ENSPNYP00000001243.1"/>
    <property type="gene ID" value="ENSPNYG00000001007.1"/>
</dbReference>
<sequence>LPYLGFFLNKRSHHMCDLCDKVIIGDLEWTAHLKSKKHHYHVRKKRKCDPSCDQSQRTSAPSDSAAETLLKDSCDTVAPGSGDQDSSGTTHEEVPVTL</sequence>
<keyword evidence="2" id="KW-0863">Zinc-finger</keyword>
<dbReference type="GeneTree" id="ENSGT00940000178388"/>
<protein>
    <recommendedName>
        <fullName evidence="5">Zinc finger double-stranded RNA binding domain-containing protein</fullName>
    </recommendedName>
</protein>
<dbReference type="SUPFAM" id="SSF57667">
    <property type="entry name" value="beta-beta-alpha zinc fingers"/>
    <property type="match status" value="1"/>
</dbReference>
<dbReference type="InterPro" id="IPR022755">
    <property type="entry name" value="Znf_C2H2_jaz"/>
</dbReference>
<dbReference type="GO" id="GO:0008270">
    <property type="term" value="F:zinc ion binding"/>
    <property type="evidence" value="ECO:0007669"/>
    <property type="project" value="UniProtKB-KW"/>
</dbReference>
<evidence type="ECO:0000259" key="5">
    <source>
        <dbReference type="Pfam" id="PF12171"/>
    </source>
</evidence>
<proteinExistence type="predicted"/>
<name>A0A3B4EU45_9CICH</name>
<dbReference type="Pfam" id="PF12171">
    <property type="entry name" value="zf-C2H2_jaz"/>
    <property type="match status" value="1"/>
</dbReference>
<evidence type="ECO:0000256" key="3">
    <source>
        <dbReference type="ARBA" id="ARBA00022833"/>
    </source>
</evidence>
<keyword evidence="3" id="KW-0862">Zinc</keyword>
<organism evidence="6">
    <name type="scientific">Pundamilia nyererei</name>
    <dbReference type="NCBI Taxonomy" id="303518"/>
    <lineage>
        <taxon>Eukaryota</taxon>
        <taxon>Metazoa</taxon>
        <taxon>Chordata</taxon>
        <taxon>Craniata</taxon>
        <taxon>Vertebrata</taxon>
        <taxon>Euteleostomi</taxon>
        <taxon>Actinopterygii</taxon>
        <taxon>Neopterygii</taxon>
        <taxon>Teleostei</taxon>
        <taxon>Neoteleostei</taxon>
        <taxon>Acanthomorphata</taxon>
        <taxon>Ovalentaria</taxon>
        <taxon>Cichlomorphae</taxon>
        <taxon>Cichliformes</taxon>
        <taxon>Cichlidae</taxon>
        <taxon>African cichlids</taxon>
        <taxon>Pseudocrenilabrinae</taxon>
        <taxon>Haplochromini</taxon>
        <taxon>Pundamilia</taxon>
    </lineage>
</organism>
<reference evidence="6" key="1">
    <citation type="submission" date="2023-09" db="UniProtKB">
        <authorList>
            <consortium name="Ensembl"/>
        </authorList>
    </citation>
    <scope>IDENTIFICATION</scope>
</reference>
<feature type="domain" description="Zinc finger double-stranded RNA binding" evidence="5">
    <location>
        <begin position="13"/>
        <end position="38"/>
    </location>
</feature>
<evidence type="ECO:0000256" key="1">
    <source>
        <dbReference type="ARBA" id="ARBA00022723"/>
    </source>
</evidence>
<evidence type="ECO:0000256" key="2">
    <source>
        <dbReference type="ARBA" id="ARBA00022771"/>
    </source>
</evidence>
<evidence type="ECO:0000256" key="4">
    <source>
        <dbReference type="SAM" id="MobiDB-lite"/>
    </source>
</evidence>
<keyword evidence="1" id="KW-0479">Metal-binding</keyword>
<accession>A0A3B4EU45</accession>